<keyword evidence="7" id="KW-1185">Reference proteome</keyword>
<dbReference type="InterPro" id="IPR007863">
    <property type="entry name" value="Peptidase_M16_C"/>
</dbReference>
<organism evidence="6 7">
    <name type="scientific">Vespula vulgaris</name>
    <name type="common">Yellow jacket</name>
    <name type="synonym">Wasp</name>
    <dbReference type="NCBI Taxonomy" id="7454"/>
    <lineage>
        <taxon>Eukaryota</taxon>
        <taxon>Metazoa</taxon>
        <taxon>Ecdysozoa</taxon>
        <taxon>Arthropoda</taxon>
        <taxon>Hexapoda</taxon>
        <taxon>Insecta</taxon>
        <taxon>Pterygota</taxon>
        <taxon>Neoptera</taxon>
        <taxon>Endopterygota</taxon>
        <taxon>Hymenoptera</taxon>
        <taxon>Apocrita</taxon>
        <taxon>Aculeata</taxon>
        <taxon>Vespoidea</taxon>
        <taxon>Vespidae</taxon>
        <taxon>Vespinae</taxon>
        <taxon>Vespula</taxon>
    </lineage>
</organism>
<dbReference type="InterPro" id="IPR011249">
    <property type="entry name" value="Metalloenz_LuxS/M16"/>
</dbReference>
<dbReference type="FunFam" id="3.30.830.10:FF:000039">
    <property type="entry name" value="Ubiquinol-cytochrome c reductase core subunit 2"/>
    <property type="match status" value="1"/>
</dbReference>
<dbReference type="EMBL" id="JACSEA010000011">
    <property type="protein sequence ID" value="KAF7388822.1"/>
    <property type="molecule type" value="Genomic_DNA"/>
</dbReference>
<protein>
    <recommendedName>
        <fullName evidence="8">Cytochrome b-c1 complex subunit 2, mitochondrial</fullName>
    </recommendedName>
</protein>
<evidence type="ECO:0008006" key="8">
    <source>
        <dbReference type="Google" id="ProtNLM"/>
    </source>
</evidence>
<dbReference type="Proteomes" id="UP000614350">
    <property type="component" value="Unassembled WGS sequence"/>
</dbReference>
<evidence type="ECO:0000256" key="1">
    <source>
        <dbReference type="ARBA" id="ARBA00004173"/>
    </source>
</evidence>
<sequence>MACSAVRSPILRNSAVRHYATATATQTSAATCLETKLLNNKVIAVSLDNNNPVSQVSIIFRAGPRNETYHTQGISHHLRIAAGLTTCRSSYFGITRNIQQLGGNIIATSDRESIAYTLQVTRNNLDQALQFLEDVATQQVFKPWEISDQLPRLRYELSRIPETTRLLELLHRTAYRSGLGNSLYSPKRQVGKISSESLQHFVNSWFTGSRCAVVATGVPFSKICSFASALNVKSSDACDQPAKYYGGELPLAVLQRALGTGPQVKWGSSASPLYKTVSGIAGKQSFAVSAFNAVYSDSGLFGFIICSEPSIAGSITACTYKLLKSLHLSDADINRGKNALKADILYATENDIGLLEILRQQALFKGQVCTAQEIVASVDKINASDVKNVAGKLGSGKPSLAAIGDICSVPNLDELS</sequence>
<reference evidence="6" key="1">
    <citation type="journal article" date="2020" name="G3 (Bethesda)">
        <title>High-Quality Assemblies for Three Invasive Social Wasps from the &lt;i&gt;Vespula&lt;/i&gt; Genus.</title>
        <authorList>
            <person name="Harrop T.W.R."/>
            <person name="Guhlin J."/>
            <person name="McLaughlin G.M."/>
            <person name="Permina E."/>
            <person name="Stockwell P."/>
            <person name="Gilligan J."/>
            <person name="Le Lec M.F."/>
            <person name="Gruber M.A.M."/>
            <person name="Quinn O."/>
            <person name="Lovegrove M."/>
            <person name="Duncan E.J."/>
            <person name="Remnant E.J."/>
            <person name="Van Eeckhoven J."/>
            <person name="Graham B."/>
            <person name="Knapp R.A."/>
            <person name="Langford K.W."/>
            <person name="Kronenberg Z."/>
            <person name="Press M.O."/>
            <person name="Eacker S.M."/>
            <person name="Wilson-Rankin E.E."/>
            <person name="Purcell J."/>
            <person name="Lester P.J."/>
            <person name="Dearden P.K."/>
        </authorList>
    </citation>
    <scope>NUCLEOTIDE SEQUENCE</scope>
    <source>
        <strain evidence="6">Marl-1</strain>
    </source>
</reference>
<keyword evidence="3" id="KW-0496">Mitochondrion</keyword>
<evidence type="ECO:0000313" key="6">
    <source>
        <dbReference type="EMBL" id="KAF7388822.1"/>
    </source>
</evidence>
<keyword evidence="2" id="KW-0809">Transit peptide</keyword>
<name>A0A834JJ15_VESVU</name>
<comment type="subcellular location">
    <subcellularLocation>
        <location evidence="1">Mitochondrion</location>
    </subcellularLocation>
</comment>
<dbReference type="GO" id="GO:0046872">
    <property type="term" value="F:metal ion binding"/>
    <property type="evidence" value="ECO:0007669"/>
    <property type="project" value="InterPro"/>
</dbReference>
<dbReference type="AlphaFoldDB" id="A0A834JJ15"/>
<dbReference type="Gene3D" id="3.30.830.10">
    <property type="entry name" value="Metalloenzyme, LuxS/M16 peptidase-like"/>
    <property type="match status" value="2"/>
</dbReference>
<dbReference type="Pfam" id="PF00675">
    <property type="entry name" value="Peptidase_M16"/>
    <property type="match status" value="1"/>
</dbReference>
<evidence type="ECO:0000313" key="7">
    <source>
        <dbReference type="Proteomes" id="UP000614350"/>
    </source>
</evidence>
<evidence type="ECO:0000256" key="3">
    <source>
        <dbReference type="ARBA" id="ARBA00023128"/>
    </source>
</evidence>
<dbReference type="FunFam" id="3.30.830.10:FF:000021">
    <property type="entry name" value="Cytochrome b-c1 complex subunit 2"/>
    <property type="match status" value="1"/>
</dbReference>
<dbReference type="GO" id="GO:0005739">
    <property type="term" value="C:mitochondrion"/>
    <property type="evidence" value="ECO:0007669"/>
    <property type="project" value="UniProtKB-SubCell"/>
</dbReference>
<dbReference type="SUPFAM" id="SSF63411">
    <property type="entry name" value="LuxS/MPP-like metallohydrolase"/>
    <property type="match status" value="2"/>
</dbReference>
<evidence type="ECO:0000256" key="2">
    <source>
        <dbReference type="ARBA" id="ARBA00022946"/>
    </source>
</evidence>
<feature type="domain" description="Peptidase M16 N-terminal" evidence="4">
    <location>
        <begin position="45"/>
        <end position="187"/>
    </location>
</feature>
<dbReference type="InterPro" id="IPR011765">
    <property type="entry name" value="Pept_M16_N"/>
</dbReference>
<comment type="caution">
    <text evidence="6">The sequence shown here is derived from an EMBL/GenBank/DDBJ whole genome shotgun (WGS) entry which is preliminary data.</text>
</comment>
<dbReference type="PANTHER" id="PTHR11851:SF226">
    <property type="entry name" value="CYTOCHROME B-C1 COMPLEX SUBUNIT 2, MITOCHONDRIAL"/>
    <property type="match status" value="1"/>
</dbReference>
<dbReference type="GO" id="GO:0016020">
    <property type="term" value="C:membrane"/>
    <property type="evidence" value="ECO:0007669"/>
    <property type="project" value="UniProtKB-ARBA"/>
</dbReference>
<accession>A0A834JJ15</accession>
<evidence type="ECO:0000259" key="4">
    <source>
        <dbReference type="Pfam" id="PF00675"/>
    </source>
</evidence>
<gene>
    <name evidence="6" type="ORF">HZH66_009959</name>
</gene>
<dbReference type="Pfam" id="PF05193">
    <property type="entry name" value="Peptidase_M16_C"/>
    <property type="match status" value="1"/>
</dbReference>
<proteinExistence type="predicted"/>
<dbReference type="InterPro" id="IPR050361">
    <property type="entry name" value="MPP/UQCRC_Complex"/>
</dbReference>
<dbReference type="PANTHER" id="PTHR11851">
    <property type="entry name" value="METALLOPROTEASE"/>
    <property type="match status" value="1"/>
</dbReference>
<evidence type="ECO:0000259" key="5">
    <source>
        <dbReference type="Pfam" id="PF05193"/>
    </source>
</evidence>
<feature type="domain" description="Peptidase M16 C-terminal" evidence="5">
    <location>
        <begin position="248"/>
        <end position="340"/>
    </location>
</feature>